<dbReference type="AlphaFoldDB" id="A0AAU7AZQ7"/>
<dbReference type="InterPro" id="IPR051783">
    <property type="entry name" value="NAD(P)-dependent_oxidoreduct"/>
</dbReference>
<dbReference type="GO" id="GO:0005737">
    <property type="term" value="C:cytoplasm"/>
    <property type="evidence" value="ECO:0007669"/>
    <property type="project" value="TreeGrafter"/>
</dbReference>
<protein>
    <submittedName>
        <fullName evidence="2">Nucleotide-sugar epimerase</fullName>
    </submittedName>
</protein>
<dbReference type="Pfam" id="PF13460">
    <property type="entry name" value="NAD_binding_10"/>
    <property type="match status" value="1"/>
</dbReference>
<dbReference type="EMBL" id="CP114014">
    <property type="protein sequence ID" value="XAY07149.1"/>
    <property type="molecule type" value="Genomic_DNA"/>
</dbReference>
<dbReference type="Gene3D" id="3.40.50.720">
    <property type="entry name" value="NAD(P)-binding Rossmann-like Domain"/>
    <property type="match status" value="1"/>
</dbReference>
<reference evidence="2" key="1">
    <citation type="submission" date="2022-12" db="EMBL/GenBank/DDBJ databases">
        <title>Paraconexibacter alkalitolerans sp. nov. and Baekduia alba sp. nov., isolated from soil and emended description of the genera Paraconexibacter (Chun et al., 2020) and Baekduia (An et al., 2020).</title>
        <authorList>
            <person name="Vieira S."/>
            <person name="Huber K.J."/>
            <person name="Geppert A."/>
            <person name="Wolf J."/>
            <person name="Neumann-Schaal M."/>
            <person name="Muesken M."/>
            <person name="Overmann J."/>
        </authorList>
    </citation>
    <scope>NUCLEOTIDE SEQUENCE</scope>
    <source>
        <strain evidence="2">AEG42_29</strain>
    </source>
</reference>
<dbReference type="KEGG" id="parq:DSM112329_04029"/>
<dbReference type="InterPro" id="IPR036291">
    <property type="entry name" value="NAD(P)-bd_dom_sf"/>
</dbReference>
<dbReference type="PANTHER" id="PTHR48079">
    <property type="entry name" value="PROTEIN YEEZ"/>
    <property type="match status" value="1"/>
</dbReference>
<dbReference type="RefSeq" id="WP_354698355.1">
    <property type="nucleotide sequence ID" value="NZ_CP114014.1"/>
</dbReference>
<dbReference type="GO" id="GO:0004029">
    <property type="term" value="F:aldehyde dehydrogenase (NAD+) activity"/>
    <property type="evidence" value="ECO:0007669"/>
    <property type="project" value="TreeGrafter"/>
</dbReference>
<evidence type="ECO:0000259" key="1">
    <source>
        <dbReference type="Pfam" id="PF13460"/>
    </source>
</evidence>
<dbReference type="InterPro" id="IPR016040">
    <property type="entry name" value="NAD(P)-bd_dom"/>
</dbReference>
<feature type="domain" description="NAD(P)-binding" evidence="1">
    <location>
        <begin position="16"/>
        <end position="124"/>
    </location>
</feature>
<sequence length="313" mass="32973">MTLPDAPSPRTILLTGATGYVGGVLAPVLVEQGHTVRCLARDPGRARGALPPGVEVFKGDVLSGEGLDAALAGTDVAYYMVHSMGGGGKGDFAEKDRVGARTFGDAVARAGTARTVYLGGLEGDAGDVTSEHLRSRHEVADLLREHVGDGELVYARAAMILGAGSASFEIVRHLVKRLPLMLTPKWVDTRSQPIAIDDVVHALARLAVRPSAPEEVQLGGADVLTYRDMMGRFADVAGRRRAPLILKVPVLTPRLSSHWVALFTPIEAGLVRPLVDGLSAETVVRIPPPPGINDTPLGFDEAVRAALAEARPS</sequence>
<name>A0AAU7AZQ7_9ACTN</name>
<proteinExistence type="predicted"/>
<evidence type="ECO:0000313" key="2">
    <source>
        <dbReference type="EMBL" id="XAY07149.1"/>
    </source>
</evidence>
<accession>A0AAU7AZQ7</accession>
<organism evidence="2">
    <name type="scientific">Paraconexibacter sp. AEG42_29</name>
    <dbReference type="NCBI Taxonomy" id="2997339"/>
    <lineage>
        <taxon>Bacteria</taxon>
        <taxon>Bacillati</taxon>
        <taxon>Actinomycetota</taxon>
        <taxon>Thermoleophilia</taxon>
        <taxon>Solirubrobacterales</taxon>
        <taxon>Paraconexibacteraceae</taxon>
        <taxon>Paraconexibacter</taxon>
    </lineage>
</organism>
<dbReference type="SUPFAM" id="SSF51735">
    <property type="entry name" value="NAD(P)-binding Rossmann-fold domains"/>
    <property type="match status" value="1"/>
</dbReference>
<dbReference type="PANTHER" id="PTHR48079:SF6">
    <property type="entry name" value="NAD(P)-BINDING DOMAIN-CONTAINING PROTEIN-RELATED"/>
    <property type="match status" value="1"/>
</dbReference>
<gene>
    <name evidence="2" type="ORF">DSM112329_04029</name>
</gene>